<gene>
    <name evidence="2" type="ORF">UFOPK1603_01880</name>
</gene>
<evidence type="ECO:0000313" key="2">
    <source>
        <dbReference type="EMBL" id="CAB4582456.1"/>
    </source>
</evidence>
<dbReference type="SUPFAM" id="SSF52922">
    <property type="entry name" value="TK C-terminal domain-like"/>
    <property type="match status" value="1"/>
</dbReference>
<protein>
    <submittedName>
        <fullName evidence="2">Unannotated protein</fullName>
    </submittedName>
</protein>
<dbReference type="InterPro" id="IPR009014">
    <property type="entry name" value="Transketo_C/PFOR_II"/>
</dbReference>
<feature type="domain" description="Transketolase-like C-terminal" evidence="1">
    <location>
        <begin position="5"/>
        <end position="111"/>
    </location>
</feature>
<dbReference type="InterPro" id="IPR051157">
    <property type="entry name" value="PDH/Transketolase"/>
</dbReference>
<evidence type="ECO:0000259" key="1">
    <source>
        <dbReference type="Pfam" id="PF22613"/>
    </source>
</evidence>
<accession>A0A6J6F1W6</accession>
<organism evidence="2">
    <name type="scientific">freshwater metagenome</name>
    <dbReference type="NCBI Taxonomy" id="449393"/>
    <lineage>
        <taxon>unclassified sequences</taxon>
        <taxon>metagenomes</taxon>
        <taxon>ecological metagenomes</taxon>
    </lineage>
</organism>
<dbReference type="Pfam" id="PF22613">
    <property type="entry name" value="Transketolase_C_1"/>
    <property type="match status" value="1"/>
</dbReference>
<reference evidence="2" key="1">
    <citation type="submission" date="2020-05" db="EMBL/GenBank/DDBJ databases">
        <authorList>
            <person name="Chiriac C."/>
            <person name="Salcher M."/>
            <person name="Ghai R."/>
            <person name="Kavagutti S V."/>
        </authorList>
    </citation>
    <scope>NUCLEOTIDE SEQUENCE</scope>
</reference>
<dbReference type="EMBL" id="CAEZTG010000259">
    <property type="protein sequence ID" value="CAB4582456.1"/>
    <property type="molecule type" value="Genomic_DNA"/>
</dbReference>
<dbReference type="PANTHER" id="PTHR43825:SF3">
    <property type="entry name" value="PYRUVATE DEHYDROGENASE E1 COMPONENT"/>
    <property type="match status" value="1"/>
</dbReference>
<proteinExistence type="predicted"/>
<dbReference type="InterPro" id="IPR055152">
    <property type="entry name" value="Transketolase-like_C_2"/>
</dbReference>
<name>A0A6J6F1W6_9ZZZZ</name>
<sequence length="153" mass="16333">MNQGARDAQAALAARGIGAELWSATSYKRIREDALDVERWNRLHPTETPRSAQVTQQLGAAPGPIVAVSDFMKSVPDQIAPYVPKRFVSLGTDGFGRSDTREALRRFFEIDAAHIEIAVLSALAADGVIDASVVASAISDHGIDPDAPNPLLS</sequence>
<dbReference type="AlphaFoldDB" id="A0A6J6F1W6"/>
<dbReference type="PANTHER" id="PTHR43825">
    <property type="entry name" value="PYRUVATE DEHYDROGENASE E1 COMPONENT"/>
    <property type="match status" value="1"/>
</dbReference>
<dbReference type="Gene3D" id="3.40.50.920">
    <property type="match status" value="1"/>
</dbReference>